<name>A0A8D8UCJ3_9HEMI</name>
<dbReference type="AlphaFoldDB" id="A0A8D8UCJ3"/>
<dbReference type="EMBL" id="HBUF01339252">
    <property type="protein sequence ID" value="CAG6700137.1"/>
    <property type="molecule type" value="Transcribed_RNA"/>
</dbReference>
<proteinExistence type="predicted"/>
<dbReference type="EMBL" id="HBUF01339249">
    <property type="protein sequence ID" value="CAG6700123.1"/>
    <property type="molecule type" value="Transcribed_RNA"/>
</dbReference>
<sequence length="153" mass="15504">MIDVNDSGQHVGQCLTGPGLSHAHHVRTGHGNGPALRLNGGGPVKTLLLDLLQDVVGEVGLAKLFDGIGGVALERHLVLLAECLHFGGVTVQNGRGRVEEVLLERGQIAPVDGAQGTTHCRVLAATSTISSATETTATASVAATTTAIASSTS</sequence>
<dbReference type="EMBL" id="HBUF01339250">
    <property type="protein sequence ID" value="CAG6700127.1"/>
    <property type="molecule type" value="Transcribed_RNA"/>
</dbReference>
<evidence type="ECO:0000313" key="1">
    <source>
        <dbReference type="EMBL" id="CAG6700137.1"/>
    </source>
</evidence>
<organism evidence="1">
    <name type="scientific">Cacopsylla melanoneura</name>
    <dbReference type="NCBI Taxonomy" id="428564"/>
    <lineage>
        <taxon>Eukaryota</taxon>
        <taxon>Metazoa</taxon>
        <taxon>Ecdysozoa</taxon>
        <taxon>Arthropoda</taxon>
        <taxon>Hexapoda</taxon>
        <taxon>Insecta</taxon>
        <taxon>Pterygota</taxon>
        <taxon>Neoptera</taxon>
        <taxon>Paraneoptera</taxon>
        <taxon>Hemiptera</taxon>
        <taxon>Sternorrhyncha</taxon>
        <taxon>Psylloidea</taxon>
        <taxon>Psyllidae</taxon>
        <taxon>Psyllinae</taxon>
        <taxon>Cacopsylla</taxon>
    </lineage>
</organism>
<protein>
    <submittedName>
        <fullName evidence="1">Uncharacterized protein</fullName>
    </submittedName>
</protein>
<accession>A0A8D8UCJ3</accession>
<dbReference type="EMBL" id="HBUF01339251">
    <property type="protein sequence ID" value="CAG6700132.1"/>
    <property type="molecule type" value="Transcribed_RNA"/>
</dbReference>
<dbReference type="EMBL" id="HBUF01339248">
    <property type="protein sequence ID" value="CAG6700118.1"/>
    <property type="molecule type" value="Transcribed_RNA"/>
</dbReference>
<reference evidence="1" key="1">
    <citation type="submission" date="2021-05" db="EMBL/GenBank/DDBJ databases">
        <authorList>
            <person name="Alioto T."/>
            <person name="Alioto T."/>
            <person name="Gomez Garrido J."/>
        </authorList>
    </citation>
    <scope>NUCLEOTIDE SEQUENCE</scope>
</reference>